<reference evidence="2 3" key="1">
    <citation type="journal article" date="2012" name="Science">
        <title>Ecological populations of bacteria act as socially cohesive units of antibiotic production and resistance.</title>
        <authorList>
            <person name="Cordero O.X."/>
            <person name="Wildschutte H."/>
            <person name="Kirkup B."/>
            <person name="Proehl S."/>
            <person name="Ngo L."/>
            <person name="Hussain F."/>
            <person name="Le Roux F."/>
            <person name="Mincer T."/>
            <person name="Polz M.F."/>
        </authorList>
    </citation>
    <scope>NUCLEOTIDE SEQUENCE [LARGE SCALE GENOMIC DNA]</scope>
    <source>
        <strain evidence="2 3">1S-45</strain>
    </source>
</reference>
<keyword evidence="3" id="KW-1185">Reference proteome</keyword>
<evidence type="ECO:0008006" key="4">
    <source>
        <dbReference type="Google" id="ProtNLM"/>
    </source>
</evidence>
<dbReference type="Proteomes" id="UP000094070">
    <property type="component" value="Unassembled WGS sequence"/>
</dbReference>
<feature type="transmembrane region" description="Helical" evidence="1">
    <location>
        <begin position="76"/>
        <end position="92"/>
    </location>
</feature>
<evidence type="ECO:0000313" key="3">
    <source>
        <dbReference type="Proteomes" id="UP000094070"/>
    </source>
</evidence>
<dbReference type="AlphaFoldDB" id="A0A1E5E6B1"/>
<keyword evidence="1" id="KW-0812">Transmembrane</keyword>
<dbReference type="eggNOG" id="COG3152">
    <property type="taxonomic scope" value="Bacteria"/>
</dbReference>
<feature type="transmembrane region" description="Helical" evidence="1">
    <location>
        <begin position="20"/>
        <end position="39"/>
    </location>
</feature>
<proteinExistence type="predicted"/>
<feature type="transmembrane region" description="Helical" evidence="1">
    <location>
        <begin position="104"/>
        <end position="124"/>
    </location>
</feature>
<feature type="transmembrane region" description="Helical" evidence="1">
    <location>
        <begin position="45"/>
        <end position="64"/>
    </location>
</feature>
<dbReference type="Pfam" id="PF05656">
    <property type="entry name" value="DUF805"/>
    <property type="match status" value="1"/>
</dbReference>
<comment type="caution">
    <text evidence="2">The sequence shown here is derived from an EMBL/GenBank/DDBJ whole genome shotgun (WGS) entry which is preliminary data.</text>
</comment>
<protein>
    <recommendedName>
        <fullName evidence="4">DUF805 domain-containing protein</fullName>
    </recommendedName>
</protein>
<dbReference type="EMBL" id="AJYK02000003">
    <property type="protein sequence ID" value="OEF30036.1"/>
    <property type="molecule type" value="Genomic_DNA"/>
</dbReference>
<dbReference type="PANTHER" id="PTHR34980:SF1">
    <property type="entry name" value="INNER MEMBRANE PROTEIN"/>
    <property type="match status" value="1"/>
</dbReference>
<accession>A0A1E5E6B1</accession>
<gene>
    <name evidence="2" type="ORF">A1QC_03335</name>
</gene>
<keyword evidence="1" id="KW-1133">Transmembrane helix</keyword>
<keyword evidence="1" id="KW-0472">Membrane</keyword>
<dbReference type="InterPro" id="IPR008523">
    <property type="entry name" value="DUF805"/>
</dbReference>
<sequence length="139" mass="15565">MTIKQWLFSFEGRIGRQRFWMWNLFYYAVILGLGVFLSQSGLGNSANYILLIITAGLLIPDLAVTAKRWHDRNKSNGWLLMHIPLIAGRLYAPEAAMAEPTTMQIAVSLIALACGIWMLIECGFMKGTSGHNQYGSEPQ</sequence>
<dbReference type="PANTHER" id="PTHR34980">
    <property type="entry name" value="INNER MEMBRANE PROTEIN-RELATED-RELATED"/>
    <property type="match status" value="1"/>
</dbReference>
<name>A0A1E5E6B1_9VIBR</name>
<dbReference type="GO" id="GO:0005886">
    <property type="term" value="C:plasma membrane"/>
    <property type="evidence" value="ECO:0007669"/>
    <property type="project" value="TreeGrafter"/>
</dbReference>
<dbReference type="STRING" id="1188252.A1QC_03335"/>
<dbReference type="OrthoDB" id="9812349at2"/>
<evidence type="ECO:0000313" key="2">
    <source>
        <dbReference type="EMBL" id="OEF30036.1"/>
    </source>
</evidence>
<organism evidence="2 3">
    <name type="scientific">Vibrio rumoiensis 1S-45</name>
    <dbReference type="NCBI Taxonomy" id="1188252"/>
    <lineage>
        <taxon>Bacteria</taxon>
        <taxon>Pseudomonadati</taxon>
        <taxon>Pseudomonadota</taxon>
        <taxon>Gammaproteobacteria</taxon>
        <taxon>Vibrionales</taxon>
        <taxon>Vibrionaceae</taxon>
        <taxon>Vibrio</taxon>
    </lineage>
</organism>
<evidence type="ECO:0000256" key="1">
    <source>
        <dbReference type="SAM" id="Phobius"/>
    </source>
</evidence>
<dbReference type="RefSeq" id="WP_017025358.1">
    <property type="nucleotide sequence ID" value="NZ_AJYK02000003.1"/>
</dbReference>